<protein>
    <submittedName>
        <fullName evidence="1">Uncharacterized protein</fullName>
    </submittedName>
</protein>
<dbReference type="Proteomes" id="UP000466785">
    <property type="component" value="Chromosome"/>
</dbReference>
<gene>
    <name evidence="1" type="ORF">MPOR_07650</name>
</gene>
<dbReference type="SUPFAM" id="SSF52540">
    <property type="entry name" value="P-loop containing nucleoside triphosphate hydrolases"/>
    <property type="match status" value="1"/>
</dbReference>
<dbReference type="KEGG" id="mpof:MPOR_07650"/>
<evidence type="ECO:0000313" key="1">
    <source>
        <dbReference type="EMBL" id="BBX49739.1"/>
    </source>
</evidence>
<name>A0A6N4V5Q6_9MYCO</name>
<reference evidence="1 2" key="1">
    <citation type="journal article" date="2019" name="Emerg. Microbes Infect.">
        <title>Comprehensive subspecies identification of 175 nontuberculous mycobacteria species based on 7547 genomic profiles.</title>
        <authorList>
            <person name="Matsumoto Y."/>
            <person name="Kinjo T."/>
            <person name="Motooka D."/>
            <person name="Nabeya D."/>
            <person name="Jung N."/>
            <person name="Uechi K."/>
            <person name="Horii T."/>
            <person name="Iida T."/>
            <person name="Fujita J."/>
            <person name="Nakamura S."/>
        </authorList>
    </citation>
    <scope>NUCLEOTIDE SEQUENCE [LARGE SCALE GENOMIC DNA]</scope>
    <source>
        <strain evidence="1 2">JCM 12603</strain>
    </source>
</reference>
<organism evidence="1 2">
    <name type="scientific">Mycolicibacterium poriferae</name>
    <dbReference type="NCBI Taxonomy" id="39694"/>
    <lineage>
        <taxon>Bacteria</taxon>
        <taxon>Bacillati</taxon>
        <taxon>Actinomycetota</taxon>
        <taxon>Actinomycetes</taxon>
        <taxon>Mycobacteriales</taxon>
        <taxon>Mycobacteriaceae</taxon>
        <taxon>Mycolicibacterium</taxon>
    </lineage>
</organism>
<dbReference type="InterPro" id="IPR027417">
    <property type="entry name" value="P-loop_NTPase"/>
</dbReference>
<dbReference type="AlphaFoldDB" id="A0A6N4V5Q6"/>
<sequence>MSWTFSSPDRGRHIFADVLARYAAQTGDGRLGTVESRVRAAVRVAVTGRQGVGRSQVATALSGAGLVVTPDVDGADAHVRVIAEALKPEDERALRDRSVPAVVVLNKADLAGADPGGPLAGAERTAARLAAERGLTVVPMVASLADVALGDEDMAALRALARCAADMTSTDAFVAAPHDVPGAVRSRLLVMLDRFGLAHAILAVAEGAAAGPVAQRLRELSHLDRVLDRVTAAAAPVRYHRIAAALVELRILAACSGDEQLAAFCCADDTVLAVSAAAVDVVEASGGSVAGGDGPEDHLKRALRWRSYGQGPVSPLHQRCADDIVRGSLRLLDRVR</sequence>
<dbReference type="EMBL" id="AP022570">
    <property type="protein sequence ID" value="BBX49739.1"/>
    <property type="molecule type" value="Genomic_DNA"/>
</dbReference>
<accession>A0A6N4V5Q6</accession>
<evidence type="ECO:0000313" key="2">
    <source>
        <dbReference type="Proteomes" id="UP000466785"/>
    </source>
</evidence>
<dbReference type="RefSeq" id="WP_235682432.1">
    <property type="nucleotide sequence ID" value="NZ_AP022570.1"/>
</dbReference>
<proteinExistence type="predicted"/>
<keyword evidence="2" id="KW-1185">Reference proteome</keyword>